<dbReference type="Proteomes" id="UP000245609">
    <property type="component" value="Unassembled WGS sequence"/>
</dbReference>
<sequence>MADNSSSTKVIYCKVCGFPPEYCEFGAMRKKCEGWLMENHKDLYEKLYSQEALESKLKTMEIDSKVATKIAKQEQKIQKEIIKQEARDE</sequence>
<dbReference type="OrthoDB" id="277199at2759"/>
<comment type="caution">
    <text evidence="2">The sequence shown here is derived from an EMBL/GenBank/DDBJ whole genome shotgun (WGS) entry which is preliminary data.</text>
</comment>
<evidence type="ECO:0000313" key="2">
    <source>
        <dbReference type="EMBL" id="PVU95751.1"/>
    </source>
</evidence>
<evidence type="ECO:0000259" key="1">
    <source>
        <dbReference type="Pfam" id="PF21023"/>
    </source>
</evidence>
<keyword evidence="3" id="KW-1185">Reference proteome</keyword>
<dbReference type="STRING" id="133381.A0A2T9YTU9"/>
<protein>
    <recommendedName>
        <fullName evidence="1">DENR N-terminal domain-containing protein</fullName>
    </recommendedName>
</protein>
<dbReference type="GO" id="GO:0002188">
    <property type="term" value="P:translation reinitiation"/>
    <property type="evidence" value="ECO:0007669"/>
    <property type="project" value="TreeGrafter"/>
</dbReference>
<dbReference type="Pfam" id="PF21023">
    <property type="entry name" value="DENR_N"/>
    <property type="match status" value="1"/>
</dbReference>
<evidence type="ECO:0000313" key="3">
    <source>
        <dbReference type="Proteomes" id="UP000245609"/>
    </source>
</evidence>
<name>A0A2T9YTU9_9FUNG</name>
<dbReference type="InterPro" id="IPR050318">
    <property type="entry name" value="DENR/SUI1_TIF"/>
</dbReference>
<dbReference type="PANTHER" id="PTHR12789">
    <property type="entry name" value="DENSITY-REGULATED PROTEIN HOMOLOG"/>
    <property type="match status" value="1"/>
</dbReference>
<dbReference type="PANTHER" id="PTHR12789:SF0">
    <property type="entry name" value="DENSITY-REGULATED PROTEIN"/>
    <property type="match status" value="1"/>
</dbReference>
<dbReference type="AlphaFoldDB" id="A0A2T9YTU9"/>
<reference evidence="2 3" key="1">
    <citation type="journal article" date="2018" name="MBio">
        <title>Comparative Genomics Reveals the Core Gene Toolbox for the Fungus-Insect Symbiosis.</title>
        <authorList>
            <person name="Wang Y."/>
            <person name="Stata M."/>
            <person name="Wang W."/>
            <person name="Stajich J.E."/>
            <person name="White M.M."/>
            <person name="Moncalvo J.M."/>
        </authorList>
    </citation>
    <scope>NUCLEOTIDE SEQUENCE [LARGE SCALE GENOMIC DNA]</scope>
    <source>
        <strain evidence="2 3">SC-DP-2</strain>
    </source>
</reference>
<accession>A0A2T9YTU9</accession>
<gene>
    <name evidence="2" type="ORF">BB560_005848</name>
</gene>
<dbReference type="GO" id="GO:0001731">
    <property type="term" value="P:formation of translation preinitiation complex"/>
    <property type="evidence" value="ECO:0007669"/>
    <property type="project" value="TreeGrafter"/>
</dbReference>
<proteinExistence type="predicted"/>
<dbReference type="GO" id="GO:0003729">
    <property type="term" value="F:mRNA binding"/>
    <property type="evidence" value="ECO:0007669"/>
    <property type="project" value="TreeGrafter"/>
</dbReference>
<organism evidence="2 3">
    <name type="scientific">Smittium megazygosporum</name>
    <dbReference type="NCBI Taxonomy" id="133381"/>
    <lineage>
        <taxon>Eukaryota</taxon>
        <taxon>Fungi</taxon>
        <taxon>Fungi incertae sedis</taxon>
        <taxon>Zoopagomycota</taxon>
        <taxon>Kickxellomycotina</taxon>
        <taxon>Harpellomycetes</taxon>
        <taxon>Harpellales</taxon>
        <taxon>Legeriomycetaceae</taxon>
        <taxon>Smittium</taxon>
    </lineage>
</organism>
<dbReference type="EMBL" id="MBFS01002539">
    <property type="protein sequence ID" value="PVU95751.1"/>
    <property type="molecule type" value="Genomic_DNA"/>
</dbReference>
<feature type="domain" description="DENR N-terminal" evidence="1">
    <location>
        <begin position="10"/>
        <end position="46"/>
    </location>
</feature>
<feature type="non-terminal residue" evidence="2">
    <location>
        <position position="89"/>
    </location>
</feature>
<dbReference type="InterPro" id="IPR048517">
    <property type="entry name" value="DENR_N"/>
</dbReference>